<evidence type="ECO:0000313" key="3">
    <source>
        <dbReference type="Proteomes" id="UP000249061"/>
    </source>
</evidence>
<dbReference type="Proteomes" id="UP000249061">
    <property type="component" value="Unassembled WGS sequence"/>
</dbReference>
<dbReference type="AlphaFoldDB" id="A0A2W5VE88"/>
<gene>
    <name evidence="2" type="ORF">DI536_25075</name>
</gene>
<name>A0A2W5VE88_9BACT</name>
<feature type="compositionally biased region" description="Basic residues" evidence="1">
    <location>
        <begin position="1"/>
        <end position="56"/>
    </location>
</feature>
<organism evidence="2 3">
    <name type="scientific">Archangium gephyra</name>
    <dbReference type="NCBI Taxonomy" id="48"/>
    <lineage>
        <taxon>Bacteria</taxon>
        <taxon>Pseudomonadati</taxon>
        <taxon>Myxococcota</taxon>
        <taxon>Myxococcia</taxon>
        <taxon>Myxococcales</taxon>
        <taxon>Cystobacterineae</taxon>
        <taxon>Archangiaceae</taxon>
        <taxon>Archangium</taxon>
    </lineage>
</organism>
<reference evidence="2 3" key="1">
    <citation type="submission" date="2017-08" db="EMBL/GenBank/DDBJ databases">
        <title>Infants hospitalized years apart are colonized by the same room-sourced microbial strains.</title>
        <authorList>
            <person name="Brooks B."/>
            <person name="Olm M.R."/>
            <person name="Firek B.A."/>
            <person name="Baker R."/>
            <person name="Thomas B.C."/>
            <person name="Morowitz M.J."/>
            <person name="Banfield J.F."/>
        </authorList>
    </citation>
    <scope>NUCLEOTIDE SEQUENCE [LARGE SCALE GENOMIC DNA]</scope>
    <source>
        <strain evidence="2">S2_003_000_R2_14</strain>
    </source>
</reference>
<proteinExistence type="predicted"/>
<comment type="caution">
    <text evidence="2">The sequence shown here is derived from an EMBL/GenBank/DDBJ whole genome shotgun (WGS) entry which is preliminary data.</text>
</comment>
<sequence length="94" mass="10309">MATRKKTKAAPKKKVVAKKAKKVAPKKKVVAKKAAPKKVAKPAPKKKVKPAVKKPKAAPPEKKFEEEETQQLSFTEIVGDIEEKQALDKLTPEA</sequence>
<feature type="region of interest" description="Disordered" evidence="1">
    <location>
        <begin position="1"/>
        <end position="69"/>
    </location>
</feature>
<evidence type="ECO:0000256" key="1">
    <source>
        <dbReference type="SAM" id="MobiDB-lite"/>
    </source>
</evidence>
<evidence type="ECO:0000313" key="2">
    <source>
        <dbReference type="EMBL" id="PZR08451.1"/>
    </source>
</evidence>
<accession>A0A2W5VE88</accession>
<protein>
    <submittedName>
        <fullName evidence="2">Uncharacterized protein</fullName>
    </submittedName>
</protein>
<dbReference type="EMBL" id="QFQP01000025">
    <property type="protein sequence ID" value="PZR08451.1"/>
    <property type="molecule type" value="Genomic_DNA"/>
</dbReference>